<evidence type="ECO:0000313" key="1">
    <source>
        <dbReference type="EMBL" id="CAD0009363.1"/>
    </source>
</evidence>
<dbReference type="EMBL" id="CAIJDO010000265">
    <property type="protein sequence ID" value="CAD0009363.1"/>
    <property type="molecule type" value="Genomic_DNA"/>
</dbReference>
<reference evidence="1 2" key="1">
    <citation type="submission" date="2020-06" db="EMBL/GenBank/DDBJ databases">
        <authorList>
            <person name="Criscuolo A."/>
        </authorList>
    </citation>
    <scope>NUCLEOTIDE SEQUENCE [LARGE SCALE GENOMIC DNA]</scope>
    <source>
        <strain evidence="2">CIP 110025</strain>
    </source>
</reference>
<name>A0A6V6ZC27_9FLAO</name>
<keyword evidence="2" id="KW-1185">Reference proteome</keyword>
<dbReference type="AlphaFoldDB" id="A0A6V6ZC27"/>
<accession>A0A6V6ZC27</accession>
<evidence type="ECO:0000313" key="2">
    <source>
        <dbReference type="Proteomes" id="UP000556700"/>
    </source>
</evidence>
<dbReference type="Proteomes" id="UP000556700">
    <property type="component" value="Unassembled WGS sequence"/>
</dbReference>
<gene>
    <name evidence="1" type="ORF">FLACHUCJ7_04221</name>
</gene>
<comment type="caution">
    <text evidence="1">The sequence shown here is derived from an EMBL/GenBank/DDBJ whole genome shotgun (WGS) entry which is preliminary data.</text>
</comment>
<proteinExistence type="predicted"/>
<organism evidence="1 2">
    <name type="scientific">Flavobacterium chungangense</name>
    <dbReference type="NCBI Taxonomy" id="554283"/>
    <lineage>
        <taxon>Bacteria</taxon>
        <taxon>Pseudomonadati</taxon>
        <taxon>Bacteroidota</taxon>
        <taxon>Flavobacteriia</taxon>
        <taxon>Flavobacteriales</taxon>
        <taxon>Flavobacteriaceae</taxon>
        <taxon>Flavobacterium</taxon>
    </lineage>
</organism>
<protein>
    <submittedName>
        <fullName evidence="1">Uncharacterized protein</fullName>
    </submittedName>
</protein>
<sequence>MHNSFDDLIEAHQDCCSKSKVASENGKRFEIDSNEDFTRIKIDDCLIASQQVEKCDFGFIRHSNDEFYFVELKGKEIKKALSQIISAITHFEDHFVGIPKDKRYGFIVSSKNPLAGQATNILKLEFAKKYGKILEIKNIHCKYIPK</sequence>
<dbReference type="RefSeq" id="WP_031455445.1">
    <property type="nucleotide sequence ID" value="NZ_CAIJDO010000265.1"/>
</dbReference>